<protein>
    <recommendedName>
        <fullName evidence="1">SnoaL-like domain-containing protein</fullName>
    </recommendedName>
</protein>
<organism evidence="2 3">
    <name type="scientific">Cryptosporangium japonicum</name>
    <dbReference type="NCBI Taxonomy" id="80872"/>
    <lineage>
        <taxon>Bacteria</taxon>
        <taxon>Bacillati</taxon>
        <taxon>Actinomycetota</taxon>
        <taxon>Actinomycetes</taxon>
        <taxon>Cryptosporangiales</taxon>
        <taxon>Cryptosporangiaceae</taxon>
        <taxon>Cryptosporangium</taxon>
    </lineage>
</organism>
<sequence>MDTLISRYFAAVDDKRLDAATVAATFAPDGLIRRPDGFELVGHDVILEEQNASFARFRATHHMFTNVLVEPDGDTARIRANMQAVHIWDPERNDPLELNTHFVGGGVLTGIGVRTPDGWRLREMGMRLVWRTGSVLPMLKGLRR</sequence>
<dbReference type="Gene3D" id="3.10.450.50">
    <property type="match status" value="1"/>
</dbReference>
<accession>A0ABP3DPD4</accession>
<evidence type="ECO:0000313" key="2">
    <source>
        <dbReference type="EMBL" id="GAA0238460.1"/>
    </source>
</evidence>
<dbReference type="EMBL" id="BAAAGX010000009">
    <property type="protein sequence ID" value="GAA0238460.1"/>
    <property type="molecule type" value="Genomic_DNA"/>
</dbReference>
<keyword evidence="3" id="KW-1185">Reference proteome</keyword>
<dbReference type="Pfam" id="PF13577">
    <property type="entry name" value="SnoaL_4"/>
    <property type="match status" value="1"/>
</dbReference>
<dbReference type="InterPro" id="IPR032710">
    <property type="entry name" value="NTF2-like_dom_sf"/>
</dbReference>
<name>A0ABP3DPD4_9ACTN</name>
<feature type="domain" description="SnoaL-like" evidence="1">
    <location>
        <begin position="4"/>
        <end position="124"/>
    </location>
</feature>
<comment type="caution">
    <text evidence="2">The sequence shown here is derived from an EMBL/GenBank/DDBJ whole genome shotgun (WGS) entry which is preliminary data.</text>
</comment>
<dbReference type="Proteomes" id="UP001500967">
    <property type="component" value="Unassembled WGS sequence"/>
</dbReference>
<gene>
    <name evidence="2" type="ORF">GCM10009539_24710</name>
</gene>
<evidence type="ECO:0000313" key="3">
    <source>
        <dbReference type="Proteomes" id="UP001500967"/>
    </source>
</evidence>
<dbReference type="RefSeq" id="WP_344648908.1">
    <property type="nucleotide sequence ID" value="NZ_BAAAGX010000009.1"/>
</dbReference>
<proteinExistence type="predicted"/>
<dbReference type="InterPro" id="IPR037401">
    <property type="entry name" value="SnoaL-like"/>
</dbReference>
<evidence type="ECO:0000259" key="1">
    <source>
        <dbReference type="Pfam" id="PF13577"/>
    </source>
</evidence>
<dbReference type="SUPFAM" id="SSF54427">
    <property type="entry name" value="NTF2-like"/>
    <property type="match status" value="1"/>
</dbReference>
<dbReference type="CDD" id="cd00531">
    <property type="entry name" value="NTF2_like"/>
    <property type="match status" value="1"/>
</dbReference>
<reference evidence="3" key="1">
    <citation type="journal article" date="2019" name="Int. J. Syst. Evol. Microbiol.">
        <title>The Global Catalogue of Microorganisms (GCM) 10K type strain sequencing project: providing services to taxonomists for standard genome sequencing and annotation.</title>
        <authorList>
            <consortium name="The Broad Institute Genomics Platform"/>
            <consortium name="The Broad Institute Genome Sequencing Center for Infectious Disease"/>
            <person name="Wu L."/>
            <person name="Ma J."/>
        </authorList>
    </citation>
    <scope>NUCLEOTIDE SEQUENCE [LARGE SCALE GENOMIC DNA]</scope>
    <source>
        <strain evidence="3">JCM 10425</strain>
    </source>
</reference>